<dbReference type="InterPro" id="IPR001959">
    <property type="entry name" value="Transposase"/>
</dbReference>
<dbReference type="GO" id="GO:0032196">
    <property type="term" value="P:transposition"/>
    <property type="evidence" value="ECO:0007669"/>
    <property type="project" value="UniProtKB-KW"/>
</dbReference>
<comment type="similarity">
    <text evidence="1">In the C-terminal section; belongs to the transposase 35 family.</text>
</comment>
<keyword evidence="8" id="KW-1185">Reference proteome</keyword>
<accession>A0AA45WIT0</accession>
<dbReference type="Proteomes" id="UP001157947">
    <property type="component" value="Unassembled WGS sequence"/>
</dbReference>
<protein>
    <submittedName>
        <fullName evidence="7">Transposase, IS605 OrfB family, central region</fullName>
    </submittedName>
</protein>
<feature type="coiled-coil region" evidence="5">
    <location>
        <begin position="444"/>
        <end position="478"/>
    </location>
</feature>
<proteinExistence type="inferred from homology"/>
<feature type="coiled-coil region" evidence="5">
    <location>
        <begin position="90"/>
        <end position="130"/>
    </location>
</feature>
<keyword evidence="2" id="KW-0815">Transposition</keyword>
<keyword evidence="3" id="KW-0238">DNA-binding</keyword>
<comment type="caution">
    <text evidence="7">The sequence shown here is derived from an EMBL/GenBank/DDBJ whole genome shotgun (WGS) entry which is preliminary data.</text>
</comment>
<evidence type="ECO:0000313" key="7">
    <source>
        <dbReference type="EMBL" id="SMP01061.1"/>
    </source>
</evidence>
<evidence type="ECO:0000256" key="3">
    <source>
        <dbReference type="ARBA" id="ARBA00023125"/>
    </source>
</evidence>
<evidence type="ECO:0000313" key="8">
    <source>
        <dbReference type="Proteomes" id="UP001157947"/>
    </source>
</evidence>
<dbReference type="GO" id="GO:0006310">
    <property type="term" value="P:DNA recombination"/>
    <property type="evidence" value="ECO:0007669"/>
    <property type="project" value="UniProtKB-KW"/>
</dbReference>
<sequence length="568" mass="67039">MQIISKDYIVLYMKSYKRALSIRISGKQRKDRVLNLQYELAHFRNLIIIFNQIYYKNYGYIILNESYLFNLLSDKPYRPRDTKDENGNIKKSKEEKLKEYNCILQNIEKNQELKNFIVKLKQQKDKTKNNYAVQSIIRQYIGNYNSYFKSLKEYNKNPSKFRGKPRPPKVKKLKDIISFTIELDTRSFEIVNNKYLLVKLTFDNKNSKYIKVKLPDYIDKQKIKSIRIKTIGSDAYIDVIYTKEIKIPEIEKQYIAGIDLGLNNLLTIFSNNPDLKTLIISGKETKSFNQWFNKEKSKIQSEIDLLQNQINKLSKDYLNIDNLRLQIKTLINKQKQLSAFRERYLNNIFHQITRKIADYLYETGHKKVILGNGATNSKDGIDLGNKTNQHFVSIPFRKIIDMLKYKLEEYGIETEETSEEFTSKTSPFANLNKVLEIGEEYLKVKRELNNTNLLEEELNQLKEKEKELKERLNTLYNGKRVKRGLFKDFITNKIFNADAVGSYNILRKVAMPLINDTKLLIDKLSRPIKLKIKDLLQVSREFVVEMLQITGSRQNRVLCKIVEGYNFL</sequence>
<dbReference type="GO" id="GO:0003677">
    <property type="term" value="F:DNA binding"/>
    <property type="evidence" value="ECO:0007669"/>
    <property type="project" value="UniProtKB-KW"/>
</dbReference>
<organism evidence="7 8">
    <name type="scientific">Venenivibrio stagnispumantis</name>
    <dbReference type="NCBI Taxonomy" id="407998"/>
    <lineage>
        <taxon>Bacteria</taxon>
        <taxon>Pseudomonadati</taxon>
        <taxon>Aquificota</taxon>
        <taxon>Aquificia</taxon>
        <taxon>Aquificales</taxon>
        <taxon>Hydrogenothermaceae</taxon>
        <taxon>Venenivibrio</taxon>
    </lineage>
</organism>
<evidence type="ECO:0000259" key="6">
    <source>
        <dbReference type="Pfam" id="PF01385"/>
    </source>
</evidence>
<gene>
    <name evidence="7" type="ORF">SAMN06264868_101188</name>
</gene>
<dbReference type="InterPro" id="IPR010095">
    <property type="entry name" value="Cas12f1-like_TNB"/>
</dbReference>
<keyword evidence="4" id="KW-0233">DNA recombination</keyword>
<name>A0AA45WIT0_9AQUI</name>
<evidence type="ECO:0000256" key="2">
    <source>
        <dbReference type="ARBA" id="ARBA00022578"/>
    </source>
</evidence>
<feature type="coiled-coil region" evidence="5">
    <location>
        <begin position="296"/>
        <end position="323"/>
    </location>
</feature>
<evidence type="ECO:0000256" key="4">
    <source>
        <dbReference type="ARBA" id="ARBA00023172"/>
    </source>
</evidence>
<reference evidence="7" key="1">
    <citation type="submission" date="2017-05" db="EMBL/GenBank/DDBJ databases">
        <authorList>
            <person name="Varghese N."/>
            <person name="Submissions S."/>
        </authorList>
    </citation>
    <scope>NUCLEOTIDE SEQUENCE</scope>
    <source>
        <strain evidence="7">DSM 18763</strain>
    </source>
</reference>
<feature type="domain" description="Probable transposase IS891/IS1136/IS1341" evidence="6">
    <location>
        <begin position="247"/>
        <end position="373"/>
    </location>
</feature>
<evidence type="ECO:0000256" key="5">
    <source>
        <dbReference type="SAM" id="Coils"/>
    </source>
</evidence>
<evidence type="ECO:0000256" key="1">
    <source>
        <dbReference type="ARBA" id="ARBA00008761"/>
    </source>
</evidence>
<dbReference type="AlphaFoldDB" id="A0AA45WIT0"/>
<dbReference type="NCBIfam" id="TIGR01766">
    <property type="entry name" value="IS200/IS605 family accessory protein TnpB-like domain"/>
    <property type="match status" value="1"/>
</dbReference>
<dbReference type="Pfam" id="PF01385">
    <property type="entry name" value="OrfB_IS605"/>
    <property type="match status" value="1"/>
</dbReference>
<dbReference type="EMBL" id="FXTX01000001">
    <property type="protein sequence ID" value="SMP01061.1"/>
    <property type="molecule type" value="Genomic_DNA"/>
</dbReference>
<keyword evidence="5" id="KW-0175">Coiled coil</keyword>